<sequence>MRLIRVLCTTVLLSAFLTAPPVAAAGDIAPGVRAGDDALARDSLRTDLSGEPFYMTMIDRFANGDPGNDLGGSSSGDRLQHGFDPTAKHFFHGGDLAGLTGKVGYLAGLGVKALWINPPFRNRWVVDLGGGNAYAAYHGYAITDFTQFDPHFGTTQEMRALVDRAHAHGIKVFFDITAHYTADVIGFEGEHPYRSLAEFPYRDADGKPFDIKAMAGRPDFPRLSVEKSFPYRPVFADETAARLKKPDWLNDPTLYHNRGWATEYAGEQLQFGDFFGLDDLMTEHPTVIEGMRRIYTEWIDSMGIDGYRVDTAKHVNTEFWQAFAPAVKAYANARGKRDFFIFGEVYSDDPVLTSHYTTAARMQSVLDFPFQDAARKFLAGQGAATLARVLDGDDLYTDADSNAYALNTFLGNHDMGRLAWMLRQDRPGIAEQELLDRLRLANTLLFLWRGNPVLYYGDEQGFAGSGGDADGRQDMFPTRVPEHLDQDQVGTDRTPAQDNFDPTHPLYRQIQSLSAYTTADPVWRRGNQVLRHADVDVVAYSRIDPVTGHEYLVTANSATEARTIDVPVAAAGVTFQQNFPVTGPGPVSGPDAKVRVTVPPLAVTVLRSEQRLPVAPSAPRPRLTLTDPIEDGRTGLLAEMTGIPQAQASFAAKVAGQPNWTALGTDDAGPYRVFADLARLPGTAPGARIELRVVVRDAANRLGADGLVIELPR</sequence>
<feature type="chain" id="PRO_5046757687" evidence="1">
    <location>
        <begin position="25"/>
        <end position="713"/>
    </location>
</feature>
<dbReference type="PANTHER" id="PTHR10357:SF209">
    <property type="entry name" value="PERIPLASMIC ALPHA-AMYLASE"/>
    <property type="match status" value="1"/>
</dbReference>
<dbReference type="EMBL" id="JAAATY010000038">
    <property type="protein sequence ID" value="NRN70424.1"/>
    <property type="molecule type" value="Genomic_DNA"/>
</dbReference>
<feature type="domain" description="Glycosyl hydrolase family 13 catalytic" evidence="2">
    <location>
        <begin position="55"/>
        <end position="517"/>
    </location>
</feature>
<dbReference type="InterPro" id="IPR017853">
    <property type="entry name" value="GH"/>
</dbReference>
<protein>
    <submittedName>
        <fullName evidence="3">Alpha amylase catalytic region</fullName>
    </submittedName>
</protein>
<dbReference type="PANTHER" id="PTHR10357">
    <property type="entry name" value="ALPHA-AMYLASE FAMILY MEMBER"/>
    <property type="match status" value="1"/>
</dbReference>
<evidence type="ECO:0000313" key="4">
    <source>
        <dbReference type="Proteomes" id="UP000763557"/>
    </source>
</evidence>
<dbReference type="RefSeq" id="WP_173141538.1">
    <property type="nucleotide sequence ID" value="NZ_CBCSGW010000034.1"/>
</dbReference>
<name>A0ABX2FH19_9PSEU</name>
<keyword evidence="1" id="KW-0732">Signal</keyword>
<dbReference type="CDD" id="cd11339">
    <property type="entry name" value="AmyAc_bac_CMD_like_2"/>
    <property type="match status" value="1"/>
</dbReference>
<dbReference type="Gene3D" id="3.20.20.80">
    <property type="entry name" value="Glycosidases"/>
    <property type="match status" value="1"/>
</dbReference>
<feature type="signal peptide" evidence="1">
    <location>
        <begin position="1"/>
        <end position="24"/>
    </location>
</feature>
<gene>
    <name evidence="3" type="ORF">GC106_76890</name>
</gene>
<dbReference type="Proteomes" id="UP000763557">
    <property type="component" value="Unassembled WGS sequence"/>
</dbReference>
<dbReference type="InterPro" id="IPR013780">
    <property type="entry name" value="Glyco_hydro_b"/>
</dbReference>
<dbReference type="Pfam" id="PF00128">
    <property type="entry name" value="Alpha-amylase"/>
    <property type="match status" value="1"/>
</dbReference>
<evidence type="ECO:0000313" key="3">
    <source>
        <dbReference type="EMBL" id="NRN70424.1"/>
    </source>
</evidence>
<dbReference type="SUPFAM" id="SSF51445">
    <property type="entry name" value="(Trans)glycosidases"/>
    <property type="match status" value="1"/>
</dbReference>
<organism evidence="3 4">
    <name type="scientific">Kibdelosporangium persicum</name>
    <dbReference type="NCBI Taxonomy" id="2698649"/>
    <lineage>
        <taxon>Bacteria</taxon>
        <taxon>Bacillati</taxon>
        <taxon>Actinomycetota</taxon>
        <taxon>Actinomycetes</taxon>
        <taxon>Pseudonocardiales</taxon>
        <taxon>Pseudonocardiaceae</taxon>
        <taxon>Kibdelosporangium</taxon>
    </lineage>
</organism>
<reference evidence="3 4" key="1">
    <citation type="submission" date="2020-01" db="EMBL/GenBank/DDBJ databases">
        <title>Kibdelosporangium persica a novel Actinomycetes from a hot desert in Iran.</title>
        <authorList>
            <person name="Safaei N."/>
            <person name="Zaburannyi N."/>
            <person name="Mueller R."/>
            <person name="Wink J."/>
        </authorList>
    </citation>
    <scope>NUCLEOTIDE SEQUENCE [LARGE SCALE GENOMIC DNA]</scope>
    <source>
        <strain evidence="3 4">4NS15</strain>
    </source>
</reference>
<dbReference type="Gene3D" id="2.60.40.1180">
    <property type="entry name" value="Golgi alpha-mannosidase II"/>
    <property type="match status" value="1"/>
</dbReference>
<proteinExistence type="predicted"/>
<dbReference type="SMART" id="SM00642">
    <property type="entry name" value="Aamy"/>
    <property type="match status" value="1"/>
</dbReference>
<comment type="caution">
    <text evidence="3">The sequence shown here is derived from an EMBL/GenBank/DDBJ whole genome shotgun (WGS) entry which is preliminary data.</text>
</comment>
<evidence type="ECO:0000256" key="1">
    <source>
        <dbReference type="SAM" id="SignalP"/>
    </source>
</evidence>
<accession>A0ABX2FH19</accession>
<dbReference type="InterPro" id="IPR006047">
    <property type="entry name" value="GH13_cat_dom"/>
</dbReference>
<evidence type="ECO:0000259" key="2">
    <source>
        <dbReference type="SMART" id="SM00642"/>
    </source>
</evidence>
<keyword evidence="4" id="KW-1185">Reference proteome</keyword>